<evidence type="ECO:0000259" key="1">
    <source>
        <dbReference type="Pfam" id="PF05257"/>
    </source>
</evidence>
<reference evidence="2 3" key="1">
    <citation type="submission" date="2018-10" db="EMBL/GenBank/DDBJ databases">
        <title>The genome of Lysobacter enzymogenes OH11.</title>
        <authorList>
            <person name="Liu F."/>
            <person name="Zhao Y."/>
            <person name="Qian G."/>
            <person name="Chen Y."/>
            <person name="Xu H."/>
        </authorList>
    </citation>
    <scope>NUCLEOTIDE SEQUENCE [LARGE SCALE GENOMIC DNA]</scope>
    <source>
        <strain evidence="2 3">OH11</strain>
    </source>
</reference>
<proteinExistence type="predicted"/>
<comment type="caution">
    <text evidence="2">The sequence shown here is derived from an EMBL/GenBank/DDBJ whole genome shotgun (WGS) entry which is preliminary data.</text>
</comment>
<sequence length="345" mass="38145">MYAIISVHFVDNAQHPIDELPFEIRQAGILWKKGTTDKDGNAGSYVIVKNGTEAKSDVDKLVGGLPKGSQTLYTNSPEAPIEIYILTDTKEKKLLHQTTIKWNQCSRIVARSKWIKINLPLTPNTAQERDEAQQRSETCGFATVQYEVGSPGTKKFATAKVIVCDLPKKIIDTAMKYRGSTAWAYSAAKSTRHPDGHTRDFSAGTNKCSLFVHDVLTEAGLKVPWIEYGRISRMLPWYQKLSPPVAEEWATAGKLATNWNSSSTPQPGDVGAYKVNYADASGHVGFVVCPGVTISAGSKTVLVNDAGFRVKKMTPQERTANDSQRETQREHDFTLFRRHKSVKAG</sequence>
<dbReference type="Pfam" id="PF05257">
    <property type="entry name" value="CHAP"/>
    <property type="match status" value="1"/>
</dbReference>
<dbReference type="InterPro" id="IPR007921">
    <property type="entry name" value="CHAP_dom"/>
</dbReference>
<name>A0A3N2RPN0_LYSEN</name>
<evidence type="ECO:0000313" key="3">
    <source>
        <dbReference type="Proteomes" id="UP000275910"/>
    </source>
</evidence>
<evidence type="ECO:0000313" key="2">
    <source>
        <dbReference type="EMBL" id="ROU09384.1"/>
    </source>
</evidence>
<dbReference type="AlphaFoldDB" id="A0A3N2RPN0"/>
<dbReference type="Proteomes" id="UP000275910">
    <property type="component" value="Unassembled WGS sequence"/>
</dbReference>
<dbReference type="RefSeq" id="WP_123645601.1">
    <property type="nucleotide sequence ID" value="NZ_RCTY01000001.1"/>
</dbReference>
<dbReference type="EMBL" id="RCTY01000001">
    <property type="protein sequence ID" value="ROU09384.1"/>
    <property type="molecule type" value="Genomic_DNA"/>
</dbReference>
<accession>A0A3N2RPN0</accession>
<protein>
    <submittedName>
        <fullName evidence="2">CHAP domain-containing protein</fullName>
    </submittedName>
</protein>
<gene>
    <name evidence="2" type="ORF">D9T17_00715</name>
</gene>
<dbReference type="Gene3D" id="3.90.1720.10">
    <property type="entry name" value="endopeptidase domain like (from Nostoc punctiforme)"/>
    <property type="match status" value="1"/>
</dbReference>
<feature type="domain" description="Peptidase C51" evidence="1">
    <location>
        <begin position="207"/>
        <end position="288"/>
    </location>
</feature>
<organism evidence="2 3">
    <name type="scientific">Lysobacter enzymogenes</name>
    <dbReference type="NCBI Taxonomy" id="69"/>
    <lineage>
        <taxon>Bacteria</taxon>
        <taxon>Pseudomonadati</taxon>
        <taxon>Pseudomonadota</taxon>
        <taxon>Gammaproteobacteria</taxon>
        <taxon>Lysobacterales</taxon>
        <taxon>Lysobacteraceae</taxon>
        <taxon>Lysobacter</taxon>
    </lineage>
</organism>